<keyword evidence="2" id="KW-1185">Reference proteome</keyword>
<dbReference type="EMBL" id="CP047591">
    <property type="protein sequence ID" value="QHI72141.1"/>
    <property type="molecule type" value="Genomic_DNA"/>
</dbReference>
<gene>
    <name evidence="1" type="ORF">Ami3637_06755</name>
</gene>
<dbReference type="Proteomes" id="UP000463883">
    <property type="component" value="Chromosome"/>
</dbReference>
<dbReference type="KEGG" id="amic:Ami3637_06755"/>
<organism evidence="1 2">
    <name type="scientific">Aminipila terrae</name>
    <dbReference type="NCBI Taxonomy" id="2697030"/>
    <lineage>
        <taxon>Bacteria</taxon>
        <taxon>Bacillati</taxon>
        <taxon>Bacillota</taxon>
        <taxon>Clostridia</taxon>
        <taxon>Peptostreptococcales</taxon>
        <taxon>Anaerovoracaceae</taxon>
        <taxon>Aminipila</taxon>
    </lineage>
</organism>
<reference evidence="1 2" key="1">
    <citation type="submission" date="2020-01" db="EMBL/GenBank/DDBJ databases">
        <title>Genomic analysis of Aminipila sp. CBA3637.</title>
        <authorList>
            <person name="Kim Y.B."/>
            <person name="Roh S.W."/>
        </authorList>
    </citation>
    <scope>NUCLEOTIDE SEQUENCE [LARGE SCALE GENOMIC DNA]</scope>
    <source>
        <strain evidence="1 2">CBA3637</strain>
    </source>
</reference>
<evidence type="ECO:0000313" key="1">
    <source>
        <dbReference type="EMBL" id="QHI72141.1"/>
    </source>
</evidence>
<proteinExistence type="predicted"/>
<name>A0A6P1ME75_9FIRM</name>
<dbReference type="RefSeq" id="WP_162361911.1">
    <property type="nucleotide sequence ID" value="NZ_CP047591.1"/>
</dbReference>
<protein>
    <submittedName>
        <fullName evidence="1">Uncharacterized protein</fullName>
    </submittedName>
</protein>
<evidence type="ECO:0000313" key="2">
    <source>
        <dbReference type="Proteomes" id="UP000463883"/>
    </source>
</evidence>
<accession>A0A6P1ME75</accession>
<dbReference type="AlphaFoldDB" id="A0A6P1ME75"/>
<sequence>MNNVTGDSLKYGVITSAKSSGKNSSATSGNYTYDIKGSKYSLSSSNTNFNVSAGPAMFYGAGTSVEKMKNITRANLKAQSFDGSTVKFTDGTTFKVAADVAVYEYKTSTETYSYKGSITDALAAYKAGKTLAYCYDKDADRGGQIRVIIYQ</sequence>